<keyword evidence="3 6" id="KW-0812">Transmembrane</keyword>
<organism evidence="7 8">
    <name type="scientific">Dendrobium catenatum</name>
    <dbReference type="NCBI Taxonomy" id="906689"/>
    <lineage>
        <taxon>Eukaryota</taxon>
        <taxon>Viridiplantae</taxon>
        <taxon>Streptophyta</taxon>
        <taxon>Embryophyta</taxon>
        <taxon>Tracheophyta</taxon>
        <taxon>Spermatophyta</taxon>
        <taxon>Magnoliopsida</taxon>
        <taxon>Liliopsida</taxon>
        <taxon>Asparagales</taxon>
        <taxon>Orchidaceae</taxon>
        <taxon>Epidendroideae</taxon>
        <taxon>Malaxideae</taxon>
        <taxon>Dendrobiinae</taxon>
        <taxon>Dendrobium</taxon>
    </lineage>
</organism>
<feature type="transmembrane region" description="Helical" evidence="6">
    <location>
        <begin position="52"/>
        <end position="71"/>
    </location>
</feature>
<evidence type="ECO:0000313" key="8">
    <source>
        <dbReference type="Proteomes" id="UP000233837"/>
    </source>
</evidence>
<dbReference type="Proteomes" id="UP000233837">
    <property type="component" value="Unassembled WGS sequence"/>
</dbReference>
<dbReference type="Pfam" id="PF04819">
    <property type="entry name" value="DUF716"/>
    <property type="match status" value="1"/>
</dbReference>
<evidence type="ECO:0000256" key="5">
    <source>
        <dbReference type="ARBA" id="ARBA00023136"/>
    </source>
</evidence>
<evidence type="ECO:0000256" key="3">
    <source>
        <dbReference type="ARBA" id="ARBA00022692"/>
    </source>
</evidence>
<keyword evidence="4 6" id="KW-1133">Transmembrane helix</keyword>
<keyword evidence="8" id="KW-1185">Reference proteome</keyword>
<evidence type="ECO:0000256" key="6">
    <source>
        <dbReference type="SAM" id="Phobius"/>
    </source>
</evidence>
<proteinExistence type="inferred from homology"/>
<reference evidence="7 8" key="1">
    <citation type="journal article" date="2016" name="Sci. Rep.">
        <title>The Dendrobium catenatum Lindl. genome sequence provides insights into polysaccharide synthase, floral development and adaptive evolution.</title>
        <authorList>
            <person name="Zhang G.Q."/>
            <person name="Xu Q."/>
            <person name="Bian C."/>
            <person name="Tsai W.C."/>
            <person name="Yeh C.M."/>
            <person name="Liu K.W."/>
            <person name="Yoshida K."/>
            <person name="Zhang L.S."/>
            <person name="Chang S.B."/>
            <person name="Chen F."/>
            <person name="Shi Y."/>
            <person name="Su Y.Y."/>
            <person name="Zhang Y.Q."/>
            <person name="Chen L.J."/>
            <person name="Yin Y."/>
            <person name="Lin M."/>
            <person name="Huang H."/>
            <person name="Deng H."/>
            <person name="Wang Z.W."/>
            <person name="Zhu S.L."/>
            <person name="Zhao X."/>
            <person name="Deng C."/>
            <person name="Niu S.C."/>
            <person name="Huang J."/>
            <person name="Wang M."/>
            <person name="Liu G.H."/>
            <person name="Yang H.J."/>
            <person name="Xiao X.J."/>
            <person name="Hsiao Y.Y."/>
            <person name="Wu W.L."/>
            <person name="Chen Y.Y."/>
            <person name="Mitsuda N."/>
            <person name="Ohme-Takagi M."/>
            <person name="Luo Y.B."/>
            <person name="Van de Peer Y."/>
            <person name="Liu Z.J."/>
        </authorList>
    </citation>
    <scope>NUCLEOTIDE SEQUENCE [LARGE SCALE GENOMIC DNA]</scope>
    <source>
        <tissue evidence="7">The whole plant</tissue>
    </source>
</reference>
<evidence type="ECO:0000256" key="1">
    <source>
        <dbReference type="ARBA" id="ARBA00004141"/>
    </source>
</evidence>
<evidence type="ECO:0000256" key="2">
    <source>
        <dbReference type="ARBA" id="ARBA00006948"/>
    </source>
</evidence>
<dbReference type="OrthoDB" id="551896at2759"/>
<feature type="transmembrane region" description="Helical" evidence="6">
    <location>
        <begin position="122"/>
        <end position="141"/>
    </location>
</feature>
<name>A0A2I0WQH8_9ASPA</name>
<dbReference type="EMBL" id="KZ502485">
    <property type="protein sequence ID" value="PKU77896.1"/>
    <property type="molecule type" value="Genomic_DNA"/>
</dbReference>
<sequence length="308" mass="34697">MGTLIGHVAPGFGFLLIGLWHLYNHTKLYSLHPRSYRFFPWFPAAKLRHLELFLIAAGSCASIAMELFIGPQRHQPLDPDLTIPSNHLHNFEHASISLTFLLYAAFAFTFDRTRPARPAAEPLTILAASAAFAQQLFLFHLHSSDHMGVEGQYHWLLQLVIAVSLITTLMGIGYPRSFSVGFVRSVSIGFQGIWFIVMGYALWTPALIPKGCFMNEEDGHYVVRCSSDEALHRAKSLANIEFSWSLAAVVSLSLLFYLLLSSRYVEKMEYSSIAKSTGEMETEEMDLEEERSSFLSLGKAMRNVDLER</sequence>
<feature type="transmembrane region" description="Helical" evidence="6">
    <location>
        <begin position="181"/>
        <end position="203"/>
    </location>
</feature>
<dbReference type="PANTHER" id="PTHR46285">
    <property type="entry name" value="PROTEINASE INHIBITOR I4, SERPIN (DUF716)-RELATED"/>
    <property type="match status" value="1"/>
</dbReference>
<dbReference type="InterPro" id="IPR006904">
    <property type="entry name" value="DUF716"/>
</dbReference>
<comment type="subcellular location">
    <subcellularLocation>
        <location evidence="1">Membrane</location>
        <topology evidence="1">Multi-pass membrane protein</topology>
    </subcellularLocation>
</comment>
<dbReference type="GO" id="GO:0016020">
    <property type="term" value="C:membrane"/>
    <property type="evidence" value="ECO:0007669"/>
    <property type="project" value="UniProtKB-SubCell"/>
</dbReference>
<accession>A0A2I0WQH8</accession>
<feature type="transmembrane region" description="Helical" evidence="6">
    <location>
        <begin position="91"/>
        <end position="110"/>
    </location>
</feature>
<dbReference type="AlphaFoldDB" id="A0A2I0WQH8"/>
<comment type="similarity">
    <text evidence="2">Belongs to the TMEM45 family.</text>
</comment>
<feature type="transmembrane region" description="Helical" evidence="6">
    <location>
        <begin position="242"/>
        <end position="260"/>
    </location>
</feature>
<keyword evidence="5 6" id="KW-0472">Membrane</keyword>
<protein>
    <recommendedName>
        <fullName evidence="9">Transmembrane protein 45B</fullName>
    </recommendedName>
</protein>
<feature type="transmembrane region" description="Helical" evidence="6">
    <location>
        <begin position="153"/>
        <end position="174"/>
    </location>
</feature>
<evidence type="ECO:0000313" key="7">
    <source>
        <dbReference type="EMBL" id="PKU77896.1"/>
    </source>
</evidence>
<reference evidence="7 8" key="2">
    <citation type="journal article" date="2017" name="Nature">
        <title>The Apostasia genome and the evolution of orchids.</title>
        <authorList>
            <person name="Zhang G.Q."/>
            <person name="Liu K.W."/>
            <person name="Li Z."/>
            <person name="Lohaus R."/>
            <person name="Hsiao Y.Y."/>
            <person name="Niu S.C."/>
            <person name="Wang J.Y."/>
            <person name="Lin Y.C."/>
            <person name="Xu Q."/>
            <person name="Chen L.J."/>
            <person name="Yoshida K."/>
            <person name="Fujiwara S."/>
            <person name="Wang Z.W."/>
            <person name="Zhang Y.Q."/>
            <person name="Mitsuda N."/>
            <person name="Wang M."/>
            <person name="Liu G.H."/>
            <person name="Pecoraro L."/>
            <person name="Huang H.X."/>
            <person name="Xiao X.J."/>
            <person name="Lin M."/>
            <person name="Wu X.Y."/>
            <person name="Wu W.L."/>
            <person name="Chen Y.Y."/>
            <person name="Chang S.B."/>
            <person name="Sakamoto S."/>
            <person name="Ohme-Takagi M."/>
            <person name="Yagi M."/>
            <person name="Zeng S.J."/>
            <person name="Shen C.Y."/>
            <person name="Yeh C.M."/>
            <person name="Luo Y.B."/>
            <person name="Tsai W.C."/>
            <person name="Van de Peer Y."/>
            <person name="Liu Z.J."/>
        </authorList>
    </citation>
    <scope>NUCLEOTIDE SEQUENCE [LARGE SCALE GENOMIC DNA]</scope>
    <source>
        <tissue evidence="7">The whole plant</tissue>
    </source>
</reference>
<evidence type="ECO:0008006" key="9">
    <source>
        <dbReference type="Google" id="ProtNLM"/>
    </source>
</evidence>
<evidence type="ECO:0000256" key="4">
    <source>
        <dbReference type="ARBA" id="ARBA00022989"/>
    </source>
</evidence>
<dbReference type="PANTHER" id="PTHR46285:SF3">
    <property type="entry name" value="PROTEINASE INHIBITOR I4, SERPIN (DUF716)"/>
    <property type="match status" value="1"/>
</dbReference>
<feature type="transmembrane region" description="Helical" evidence="6">
    <location>
        <begin position="12"/>
        <end position="31"/>
    </location>
</feature>
<gene>
    <name evidence="7" type="ORF">MA16_Dca023476</name>
</gene>